<comment type="caution">
    <text evidence="1">The sequence shown here is derived from an EMBL/GenBank/DDBJ whole genome shotgun (WGS) entry which is preliminary data.</text>
</comment>
<dbReference type="Proteomes" id="UP000632740">
    <property type="component" value="Unassembled WGS sequence"/>
</dbReference>
<sequence length="152" mass="16214">MRLFRRHRPPVVPPEAVGPFDGFTAADAPALQRSFVAALHIGERAERQDVPGTIEIGRGAAGRLVVIWRNLVVGFVPPDRAAPFDAALPADPRAVVAVDGVVHHADGLWRVWVGDLPADGFPPPPPGLDTLPVPEDTVLGIRLDRRGENGPA</sequence>
<dbReference type="AlphaFoldDB" id="A0A919U2Z1"/>
<evidence type="ECO:0000313" key="2">
    <source>
        <dbReference type="Proteomes" id="UP000632740"/>
    </source>
</evidence>
<protein>
    <submittedName>
        <fullName evidence="1">Uncharacterized protein</fullName>
    </submittedName>
</protein>
<accession>A0A919U2Z1</accession>
<dbReference type="RefSeq" id="WP_239070373.1">
    <property type="nucleotide sequence ID" value="NZ_BONK01000007.1"/>
</dbReference>
<organism evidence="1 2">
    <name type="scientific">Cellulomonas chitinilytica</name>
    <dbReference type="NCBI Taxonomy" id="398759"/>
    <lineage>
        <taxon>Bacteria</taxon>
        <taxon>Bacillati</taxon>
        <taxon>Actinomycetota</taxon>
        <taxon>Actinomycetes</taxon>
        <taxon>Micrococcales</taxon>
        <taxon>Cellulomonadaceae</taxon>
        <taxon>Cellulomonas</taxon>
    </lineage>
</organism>
<keyword evidence="2" id="KW-1185">Reference proteome</keyword>
<reference evidence="1" key="1">
    <citation type="submission" date="2021-01" db="EMBL/GenBank/DDBJ databases">
        <title>Whole genome shotgun sequence of Cellulomonas chitinilytica NBRC 110799.</title>
        <authorList>
            <person name="Komaki H."/>
            <person name="Tamura T."/>
        </authorList>
    </citation>
    <scope>NUCLEOTIDE SEQUENCE</scope>
    <source>
        <strain evidence="1">NBRC 110799</strain>
    </source>
</reference>
<proteinExistence type="predicted"/>
<gene>
    <name evidence="1" type="ORF">Cch01nite_23480</name>
</gene>
<evidence type="ECO:0000313" key="1">
    <source>
        <dbReference type="EMBL" id="GIG21624.1"/>
    </source>
</evidence>
<dbReference type="EMBL" id="BONK01000007">
    <property type="protein sequence ID" value="GIG21624.1"/>
    <property type="molecule type" value="Genomic_DNA"/>
</dbReference>
<name>A0A919U2Z1_9CELL</name>